<dbReference type="EMBL" id="JASNWA010000004">
    <property type="protein sequence ID" value="KAK3175926.1"/>
    <property type="molecule type" value="Genomic_DNA"/>
</dbReference>
<keyword evidence="2" id="KW-1133">Transmembrane helix</keyword>
<proteinExistence type="predicted"/>
<feature type="compositionally biased region" description="Low complexity" evidence="1">
    <location>
        <begin position="57"/>
        <end position="74"/>
    </location>
</feature>
<evidence type="ECO:0000313" key="3">
    <source>
        <dbReference type="EMBL" id="KAK3175926.1"/>
    </source>
</evidence>
<dbReference type="CDD" id="cd12087">
    <property type="entry name" value="TM_EGFR-like"/>
    <property type="match status" value="1"/>
</dbReference>
<evidence type="ECO:0000256" key="1">
    <source>
        <dbReference type="SAM" id="MobiDB-lite"/>
    </source>
</evidence>
<feature type="compositionally biased region" description="Polar residues" evidence="1">
    <location>
        <begin position="169"/>
        <end position="180"/>
    </location>
</feature>
<protein>
    <submittedName>
        <fullName evidence="3">Uncharacterized protein</fullName>
    </submittedName>
</protein>
<gene>
    <name evidence="3" type="ORF">OEA41_007248</name>
</gene>
<dbReference type="AlphaFoldDB" id="A0AAD9ZCR8"/>
<feature type="region of interest" description="Disordered" evidence="1">
    <location>
        <begin position="57"/>
        <end position="78"/>
    </location>
</feature>
<sequence length="243" mass="24662">MLTPPLSGFGCAVAAFTESVETTYANEVTSSAEVAAASTSTEFAAATASTEFAAATAGGPTSATTTGTSANAFGGTSGTPTLANNGSLSTNSESTSLSTGAIAGIVVGGIFFLIFVVGGLAIFLIYRYKTRESRAARQRERDANKKEAERVKLETLAIKTRPSKLVLPSRNSNGPVSPQESAYGGSTVVGPAHHNHPSQDGSRPSWVPPSALNPFPTQPAAGYSGPIGPSSDTSRPPGPPPSM</sequence>
<name>A0AAD9ZCR8_9LECA</name>
<keyword evidence="2" id="KW-0812">Transmembrane</keyword>
<accession>A0AAD9ZCR8</accession>
<evidence type="ECO:0000313" key="4">
    <source>
        <dbReference type="Proteomes" id="UP001276659"/>
    </source>
</evidence>
<keyword evidence="2" id="KW-0472">Membrane</keyword>
<feature type="region of interest" description="Disordered" evidence="1">
    <location>
        <begin position="162"/>
        <end position="243"/>
    </location>
</feature>
<organism evidence="3 4">
    <name type="scientific">Lepraria neglecta</name>
    <dbReference type="NCBI Taxonomy" id="209136"/>
    <lineage>
        <taxon>Eukaryota</taxon>
        <taxon>Fungi</taxon>
        <taxon>Dikarya</taxon>
        <taxon>Ascomycota</taxon>
        <taxon>Pezizomycotina</taxon>
        <taxon>Lecanoromycetes</taxon>
        <taxon>OSLEUM clade</taxon>
        <taxon>Lecanoromycetidae</taxon>
        <taxon>Lecanorales</taxon>
        <taxon>Lecanorineae</taxon>
        <taxon>Stereocaulaceae</taxon>
        <taxon>Lepraria</taxon>
    </lineage>
</organism>
<comment type="caution">
    <text evidence="3">The sequence shown here is derived from an EMBL/GenBank/DDBJ whole genome shotgun (WGS) entry which is preliminary data.</text>
</comment>
<evidence type="ECO:0000256" key="2">
    <source>
        <dbReference type="SAM" id="Phobius"/>
    </source>
</evidence>
<keyword evidence="4" id="KW-1185">Reference proteome</keyword>
<reference evidence="3" key="1">
    <citation type="submission" date="2022-11" db="EMBL/GenBank/DDBJ databases">
        <title>Chromosomal genome sequence assembly and mating type (MAT) locus characterization of the leprose asexual lichenized fungus Lepraria neglecta (Nyl.) Erichsen.</title>
        <authorList>
            <person name="Allen J.L."/>
            <person name="Pfeffer B."/>
        </authorList>
    </citation>
    <scope>NUCLEOTIDE SEQUENCE</scope>
    <source>
        <strain evidence="3">Allen 5258</strain>
    </source>
</reference>
<feature type="transmembrane region" description="Helical" evidence="2">
    <location>
        <begin position="101"/>
        <end position="126"/>
    </location>
</feature>
<dbReference type="Proteomes" id="UP001276659">
    <property type="component" value="Unassembled WGS sequence"/>
</dbReference>